<evidence type="ECO:0000313" key="1">
    <source>
        <dbReference type="EMBL" id="GBF06150.1"/>
    </source>
</evidence>
<protein>
    <submittedName>
        <fullName evidence="1">NUDIX hydrolase</fullName>
    </submittedName>
</protein>
<organism evidence="1 2">
    <name type="scientific">Deinococcus aerius</name>
    <dbReference type="NCBI Taxonomy" id="200253"/>
    <lineage>
        <taxon>Bacteria</taxon>
        <taxon>Thermotogati</taxon>
        <taxon>Deinococcota</taxon>
        <taxon>Deinococci</taxon>
        <taxon>Deinococcales</taxon>
        <taxon>Deinococcaceae</taxon>
        <taxon>Deinococcus</taxon>
    </lineage>
</organism>
<dbReference type="SUPFAM" id="SSF55811">
    <property type="entry name" value="Nudix"/>
    <property type="match status" value="1"/>
</dbReference>
<dbReference type="AlphaFoldDB" id="A0A2I9D6S9"/>
<dbReference type="Gene3D" id="3.90.79.10">
    <property type="entry name" value="Nucleoside Triphosphate Pyrophosphohydrolase"/>
    <property type="match status" value="1"/>
</dbReference>
<dbReference type="Proteomes" id="UP000236569">
    <property type="component" value="Unassembled WGS sequence"/>
</dbReference>
<name>A0A2I9D6S9_9DEIO</name>
<sequence>MFEETGLLVRALRPVYVQEIIEPDARILKTFVLCEERGGYRTPDHRVPGERDRLAEARFVPTAELPTLNVVPMVFRGEFRHDLAAGASSLRYLGTERASVM</sequence>
<gene>
    <name evidence="1" type="ORF">DAERI_070148</name>
</gene>
<reference evidence="2" key="1">
    <citation type="submission" date="2018-01" db="EMBL/GenBank/DDBJ databases">
        <title>Draft Genome Sequence of the Radioresistant Bacterium Deinococcus aerius TR0125, Isolated from the Higher Atmosphere above Japan.</title>
        <authorList>
            <person name="Satoh K."/>
            <person name="Arai H."/>
            <person name="Sanzen T."/>
            <person name="Kawaguchi Y."/>
            <person name="Hayashi H."/>
            <person name="Yokobori S."/>
            <person name="Yamagishi A."/>
            <person name="Oono Y."/>
            <person name="Narumi I."/>
        </authorList>
    </citation>
    <scope>NUCLEOTIDE SEQUENCE [LARGE SCALE GENOMIC DNA]</scope>
    <source>
        <strain evidence="2">TR0125</strain>
    </source>
</reference>
<evidence type="ECO:0000313" key="2">
    <source>
        <dbReference type="Proteomes" id="UP000236569"/>
    </source>
</evidence>
<dbReference type="InterPro" id="IPR015797">
    <property type="entry name" value="NUDIX_hydrolase-like_dom_sf"/>
</dbReference>
<keyword evidence="1" id="KW-0378">Hydrolase</keyword>
<keyword evidence="2" id="KW-1185">Reference proteome</keyword>
<proteinExistence type="predicted"/>
<dbReference type="GO" id="GO:0016787">
    <property type="term" value="F:hydrolase activity"/>
    <property type="evidence" value="ECO:0007669"/>
    <property type="project" value="UniProtKB-KW"/>
</dbReference>
<accession>A0A2I9D6S9</accession>
<comment type="caution">
    <text evidence="1">The sequence shown here is derived from an EMBL/GenBank/DDBJ whole genome shotgun (WGS) entry which is preliminary data.</text>
</comment>
<dbReference type="EMBL" id="BFAG01000007">
    <property type="protein sequence ID" value="GBF06150.1"/>
    <property type="molecule type" value="Genomic_DNA"/>
</dbReference>